<name>A0A133VGE6_9EURY</name>
<gene>
    <name evidence="2" type="ORF">AKJ49_00595</name>
</gene>
<feature type="compositionally biased region" description="Low complexity" evidence="1">
    <location>
        <begin position="29"/>
        <end position="46"/>
    </location>
</feature>
<feature type="compositionally biased region" description="Basic and acidic residues" evidence="1">
    <location>
        <begin position="1"/>
        <end position="10"/>
    </location>
</feature>
<dbReference type="Proteomes" id="UP000070549">
    <property type="component" value="Unassembled WGS sequence"/>
</dbReference>
<dbReference type="AlphaFoldDB" id="A0A133VGE6"/>
<protein>
    <submittedName>
        <fullName evidence="2">Uncharacterized protein</fullName>
    </submittedName>
</protein>
<keyword evidence="3" id="KW-1185">Reference proteome</keyword>
<reference evidence="2 3" key="1">
    <citation type="journal article" date="2016" name="Sci. Rep.">
        <title>Metabolic traits of an uncultured archaeal lineage -MSBL1- from brine pools of the Red Sea.</title>
        <authorList>
            <person name="Mwirichia R."/>
            <person name="Alam I."/>
            <person name="Rashid M."/>
            <person name="Vinu M."/>
            <person name="Ba-Alawi W."/>
            <person name="Anthony Kamau A."/>
            <person name="Kamanda Ngugi D."/>
            <person name="Goker M."/>
            <person name="Klenk H.P."/>
            <person name="Bajic V."/>
            <person name="Stingl U."/>
        </authorList>
    </citation>
    <scope>NUCLEOTIDE SEQUENCE [LARGE SCALE GENOMIC DNA]</scope>
    <source>
        <strain evidence="2">SCGC-AAA382A03</strain>
    </source>
</reference>
<evidence type="ECO:0000313" key="2">
    <source>
        <dbReference type="EMBL" id="KXB05504.1"/>
    </source>
</evidence>
<evidence type="ECO:0000313" key="3">
    <source>
        <dbReference type="Proteomes" id="UP000070549"/>
    </source>
</evidence>
<proteinExistence type="predicted"/>
<evidence type="ECO:0000256" key="1">
    <source>
        <dbReference type="SAM" id="MobiDB-lite"/>
    </source>
</evidence>
<comment type="caution">
    <text evidence="2">The sequence shown here is derived from an EMBL/GenBank/DDBJ whole genome shotgun (WGS) entry which is preliminary data.</text>
</comment>
<organism evidence="2 3">
    <name type="scientific">candidate division MSBL1 archaeon SCGC-AAA382A03</name>
    <dbReference type="NCBI Taxonomy" id="1698278"/>
    <lineage>
        <taxon>Archaea</taxon>
        <taxon>Methanobacteriati</taxon>
        <taxon>Methanobacteriota</taxon>
        <taxon>candidate division MSBL1</taxon>
    </lineage>
</organism>
<accession>A0A133VGE6</accession>
<dbReference type="EMBL" id="LHYC01000011">
    <property type="protein sequence ID" value="KXB05504.1"/>
    <property type="molecule type" value="Genomic_DNA"/>
</dbReference>
<sequence length="121" mass="13804">MRRGKAERSMPKAHTRHSIFQSSFFKAQRPVLFSRPSPPRSSLRPEPGVRPGIPSRPHFSAPSVRGYSRGDGPRDEERPGRPSKLSDVEREQVREDLEQSPQDFGYESEVWPTKTGGKKYD</sequence>
<feature type="compositionally biased region" description="Basic and acidic residues" evidence="1">
    <location>
        <begin position="71"/>
        <end position="97"/>
    </location>
</feature>
<feature type="region of interest" description="Disordered" evidence="1">
    <location>
        <begin position="1"/>
        <end position="121"/>
    </location>
</feature>